<feature type="transmembrane region" description="Helical" evidence="6">
    <location>
        <begin position="179"/>
        <end position="196"/>
    </location>
</feature>
<reference evidence="8" key="2">
    <citation type="submission" date="2013-03" db="EMBL/GenBank/DDBJ databases">
        <title>The Genome Sequence of Oribacterium sp. ACB1.</title>
        <authorList>
            <consortium name="The Broad Institute Genomics Platform"/>
            <consortium name="The Broad Institute Genome Sequencing Center for Infectious Disease"/>
            <person name="Earl A."/>
            <person name="Ward D."/>
            <person name="Feldgarden M."/>
            <person name="Gevers D."/>
            <person name="Sizova M."/>
            <person name="Hazen A."/>
            <person name="Epstein S."/>
            <person name="Walker B."/>
            <person name="Young S."/>
            <person name="Zeng Q."/>
            <person name="Gargeya S."/>
            <person name="Fitzgerald M."/>
            <person name="Haas B."/>
            <person name="Abouelleil A."/>
            <person name="Allen A.W."/>
            <person name="Alvarado L."/>
            <person name="Arachchi H.M."/>
            <person name="Berlin A.M."/>
            <person name="Chapman S.B."/>
            <person name="Gainer-Dewar J."/>
            <person name="Goldberg J."/>
            <person name="Griggs A."/>
            <person name="Gujja S."/>
            <person name="Hansen M."/>
            <person name="Howarth C."/>
            <person name="Imamovic A."/>
            <person name="Ireland A."/>
            <person name="Larimer J."/>
            <person name="McCowan C."/>
            <person name="Murphy C."/>
            <person name="Pearson M."/>
            <person name="Poon T.W."/>
            <person name="Priest M."/>
            <person name="Roberts A."/>
            <person name="Saif S."/>
            <person name="Shea T."/>
            <person name="Sisk P."/>
            <person name="Sykes S."/>
            <person name="Wortman J."/>
            <person name="Nusbaum C."/>
            <person name="Birren B."/>
        </authorList>
    </citation>
    <scope>NUCLEOTIDE SEQUENCE [LARGE SCALE GENOMIC DNA]</scope>
    <source>
        <strain evidence="8">ACB1</strain>
    </source>
</reference>
<evidence type="ECO:0000256" key="1">
    <source>
        <dbReference type="ARBA" id="ARBA00004651"/>
    </source>
</evidence>
<dbReference type="Gene3D" id="3.30.70.120">
    <property type="match status" value="1"/>
</dbReference>
<dbReference type="CDD" id="cd16380">
    <property type="entry name" value="YitT_C"/>
    <property type="match status" value="1"/>
</dbReference>
<feature type="transmembrane region" description="Helical" evidence="6">
    <location>
        <begin position="84"/>
        <end position="102"/>
    </location>
</feature>
<evidence type="ECO:0000256" key="2">
    <source>
        <dbReference type="ARBA" id="ARBA00022475"/>
    </source>
</evidence>
<organism evidence="8 9">
    <name type="scientific">Oribacterium parvum ACB1</name>
    <dbReference type="NCBI Taxonomy" id="796943"/>
    <lineage>
        <taxon>Bacteria</taxon>
        <taxon>Bacillati</taxon>
        <taxon>Bacillota</taxon>
        <taxon>Clostridia</taxon>
        <taxon>Lachnospirales</taxon>
        <taxon>Lachnospiraceae</taxon>
        <taxon>Oribacterium</taxon>
    </lineage>
</organism>
<dbReference type="PANTHER" id="PTHR33545">
    <property type="entry name" value="UPF0750 MEMBRANE PROTEIN YITT-RELATED"/>
    <property type="match status" value="1"/>
</dbReference>
<sequence>MKLDWKEDGKRLLGVLAGGFLMALNLKSFVSAGGLLPGGANGLTVLLQRIALTFFNVSIPFSVVNICINLIPIYIGFRYVGKKFTAFSLIMILVTGFITDSLHFDPITYDPLLISIFGGIVNAIAITLCLRVDATSGGTDFIAIFLSEKKGVDTWNIIFYFNATILSVAGYLFGWDKALYSIIFQFVSTQTLSVLYRNYQKLTFFIITDYPEEIAKGIHEVCHHGASILKAEGAYAHKEKSMVYSVISSMDARKVKLKIKEIDPKAFINTIHSKDIMGRFYMKPKD</sequence>
<dbReference type="HOGENOM" id="CLU_063199_1_0_9"/>
<feature type="transmembrane region" description="Helical" evidence="6">
    <location>
        <begin position="50"/>
        <end position="77"/>
    </location>
</feature>
<feature type="domain" description="DUF2179" evidence="7">
    <location>
        <begin position="224"/>
        <end position="278"/>
    </location>
</feature>
<dbReference type="Pfam" id="PF10035">
    <property type="entry name" value="DUF2179"/>
    <property type="match status" value="1"/>
</dbReference>
<name>G9WMF6_9FIRM</name>
<keyword evidence="9" id="KW-1185">Reference proteome</keyword>
<dbReference type="PIRSF" id="PIRSF006483">
    <property type="entry name" value="Membrane_protein_YitT"/>
    <property type="match status" value="1"/>
</dbReference>
<keyword evidence="3 6" id="KW-0812">Transmembrane</keyword>
<feature type="transmembrane region" description="Helical" evidence="6">
    <location>
        <begin position="12"/>
        <end position="30"/>
    </location>
</feature>
<dbReference type="InterPro" id="IPR003740">
    <property type="entry name" value="YitT"/>
</dbReference>
<feature type="transmembrane region" description="Helical" evidence="6">
    <location>
        <begin position="155"/>
        <end position="173"/>
    </location>
</feature>
<accession>G9WMF6</accession>
<keyword evidence="4 6" id="KW-1133">Transmembrane helix</keyword>
<evidence type="ECO:0000256" key="5">
    <source>
        <dbReference type="ARBA" id="ARBA00023136"/>
    </source>
</evidence>
<evidence type="ECO:0000259" key="7">
    <source>
        <dbReference type="Pfam" id="PF10035"/>
    </source>
</evidence>
<protein>
    <recommendedName>
        <fullName evidence="7">DUF2179 domain-containing protein</fullName>
    </recommendedName>
</protein>
<dbReference type="InterPro" id="IPR015867">
    <property type="entry name" value="N-reg_PII/ATP_PRibTrfase_C"/>
</dbReference>
<gene>
    <name evidence="8" type="ORF">HMPREF9625_00539</name>
</gene>
<dbReference type="STRING" id="796943.HMPREF9625_00539"/>
<dbReference type="InterPro" id="IPR019264">
    <property type="entry name" value="DUF2179"/>
</dbReference>
<evidence type="ECO:0000256" key="4">
    <source>
        <dbReference type="ARBA" id="ARBA00022989"/>
    </source>
</evidence>
<feature type="transmembrane region" description="Helical" evidence="6">
    <location>
        <begin position="114"/>
        <end position="134"/>
    </location>
</feature>
<evidence type="ECO:0000313" key="8">
    <source>
        <dbReference type="EMBL" id="EHL11709.1"/>
    </source>
</evidence>
<dbReference type="InterPro" id="IPR051461">
    <property type="entry name" value="UPF0750_membrane"/>
</dbReference>
<reference evidence="8" key="1">
    <citation type="submission" date="2011-08" db="EMBL/GenBank/DDBJ databases">
        <authorList>
            <consortium name="The Broad Institute Genome Sequencing Platform"/>
            <person name="Earl A."/>
            <person name="Ward D."/>
            <person name="Feldgarden M."/>
            <person name="Gevers D."/>
            <person name="Sizova M."/>
            <person name="Hazen A."/>
            <person name="Epstein S."/>
            <person name="Young S.K."/>
            <person name="Zeng Q."/>
            <person name="Gargeya S."/>
            <person name="Fitzgerald M."/>
            <person name="Haas B."/>
            <person name="Abouelleil A."/>
            <person name="Alvarado L."/>
            <person name="Arachchi H.M."/>
            <person name="Berlin A."/>
            <person name="Brown A."/>
            <person name="Chapman S.B."/>
            <person name="Chen Z."/>
            <person name="Dunbar C."/>
            <person name="Freedman E."/>
            <person name="Gearin G."/>
            <person name="Gellesch M."/>
            <person name="Goldberg J."/>
            <person name="Griggs A."/>
            <person name="Gujja S."/>
            <person name="Heiman D."/>
            <person name="Howarth C."/>
            <person name="Larson L."/>
            <person name="Lui A."/>
            <person name="MacDonald P.J.P."/>
            <person name="Montmayeur A."/>
            <person name="Murphy C."/>
            <person name="Neiman D."/>
            <person name="Pearson M."/>
            <person name="Priest M."/>
            <person name="Roberts A."/>
            <person name="Saif S."/>
            <person name="Shea T."/>
            <person name="Shenoy N."/>
            <person name="Sisk P."/>
            <person name="Stolte C."/>
            <person name="Sykes S."/>
            <person name="Wortman J."/>
            <person name="Nusbaum C."/>
            <person name="Birren B."/>
        </authorList>
    </citation>
    <scope>NUCLEOTIDE SEQUENCE</scope>
    <source>
        <strain evidence="8">ACB1</strain>
    </source>
</reference>
<dbReference type="AlphaFoldDB" id="G9WMF6"/>
<dbReference type="RefSeq" id="WP_009534401.1">
    <property type="nucleotide sequence ID" value="NZ_KE148312.1"/>
</dbReference>
<keyword evidence="2" id="KW-1003">Cell membrane</keyword>
<keyword evidence="5 6" id="KW-0472">Membrane</keyword>
<evidence type="ECO:0000256" key="3">
    <source>
        <dbReference type="ARBA" id="ARBA00022692"/>
    </source>
</evidence>
<dbReference type="Proteomes" id="UP000018461">
    <property type="component" value="Unassembled WGS sequence"/>
</dbReference>
<dbReference type="PATRIC" id="fig|796943.3.peg.934"/>
<comment type="caution">
    <text evidence="8">The sequence shown here is derived from an EMBL/GenBank/DDBJ whole genome shotgun (WGS) entry which is preliminary data.</text>
</comment>
<evidence type="ECO:0000256" key="6">
    <source>
        <dbReference type="SAM" id="Phobius"/>
    </source>
</evidence>
<comment type="subcellular location">
    <subcellularLocation>
        <location evidence="1">Cell membrane</location>
        <topology evidence="1">Multi-pass membrane protein</topology>
    </subcellularLocation>
</comment>
<dbReference type="PANTHER" id="PTHR33545:SF5">
    <property type="entry name" value="UPF0750 MEMBRANE PROTEIN YITT"/>
    <property type="match status" value="1"/>
</dbReference>
<dbReference type="GO" id="GO:0005886">
    <property type="term" value="C:plasma membrane"/>
    <property type="evidence" value="ECO:0007669"/>
    <property type="project" value="UniProtKB-SubCell"/>
</dbReference>
<dbReference type="Pfam" id="PF02588">
    <property type="entry name" value="YitT_membrane"/>
    <property type="match status" value="1"/>
</dbReference>
<proteinExistence type="predicted"/>
<dbReference type="EMBL" id="AFZC02000003">
    <property type="protein sequence ID" value="EHL11709.1"/>
    <property type="molecule type" value="Genomic_DNA"/>
</dbReference>
<evidence type="ECO:0000313" key="9">
    <source>
        <dbReference type="Proteomes" id="UP000018461"/>
    </source>
</evidence>